<accession>A0A392RPG0</accession>
<sequence length="44" mass="5166">ASDSNVILVACFSFFEIMISFSRWLESFDFSASDLSRWFEFSWG</sequence>
<evidence type="ECO:0000256" key="1">
    <source>
        <dbReference type="SAM" id="Phobius"/>
    </source>
</evidence>
<organism evidence="2 3">
    <name type="scientific">Trifolium medium</name>
    <dbReference type="NCBI Taxonomy" id="97028"/>
    <lineage>
        <taxon>Eukaryota</taxon>
        <taxon>Viridiplantae</taxon>
        <taxon>Streptophyta</taxon>
        <taxon>Embryophyta</taxon>
        <taxon>Tracheophyta</taxon>
        <taxon>Spermatophyta</taxon>
        <taxon>Magnoliopsida</taxon>
        <taxon>eudicotyledons</taxon>
        <taxon>Gunneridae</taxon>
        <taxon>Pentapetalae</taxon>
        <taxon>rosids</taxon>
        <taxon>fabids</taxon>
        <taxon>Fabales</taxon>
        <taxon>Fabaceae</taxon>
        <taxon>Papilionoideae</taxon>
        <taxon>50 kb inversion clade</taxon>
        <taxon>NPAAA clade</taxon>
        <taxon>Hologalegina</taxon>
        <taxon>IRL clade</taxon>
        <taxon>Trifolieae</taxon>
        <taxon>Trifolium</taxon>
    </lineage>
</organism>
<keyword evidence="3" id="KW-1185">Reference proteome</keyword>
<feature type="transmembrane region" description="Helical" evidence="1">
    <location>
        <begin position="6"/>
        <end position="25"/>
    </location>
</feature>
<dbReference type="Proteomes" id="UP000265520">
    <property type="component" value="Unassembled WGS sequence"/>
</dbReference>
<keyword evidence="1" id="KW-0812">Transmembrane</keyword>
<comment type="caution">
    <text evidence="2">The sequence shown here is derived from an EMBL/GenBank/DDBJ whole genome shotgun (WGS) entry which is preliminary data.</text>
</comment>
<feature type="non-terminal residue" evidence="2">
    <location>
        <position position="1"/>
    </location>
</feature>
<keyword evidence="1" id="KW-1133">Transmembrane helix</keyword>
<protein>
    <submittedName>
        <fullName evidence="2">Uncharacterized protein</fullName>
    </submittedName>
</protein>
<dbReference type="AlphaFoldDB" id="A0A392RPG0"/>
<evidence type="ECO:0000313" key="2">
    <source>
        <dbReference type="EMBL" id="MCI37650.1"/>
    </source>
</evidence>
<name>A0A392RPG0_9FABA</name>
<reference evidence="2 3" key="1">
    <citation type="journal article" date="2018" name="Front. Plant Sci.">
        <title>Red Clover (Trifolium pratense) and Zigzag Clover (T. medium) - A Picture of Genomic Similarities and Differences.</title>
        <authorList>
            <person name="Dluhosova J."/>
            <person name="Istvanek J."/>
            <person name="Nedelnik J."/>
            <person name="Repkova J."/>
        </authorList>
    </citation>
    <scope>NUCLEOTIDE SEQUENCE [LARGE SCALE GENOMIC DNA]</scope>
    <source>
        <strain evidence="3">cv. 10/8</strain>
        <tissue evidence="2">Leaf</tissue>
    </source>
</reference>
<proteinExistence type="predicted"/>
<evidence type="ECO:0000313" key="3">
    <source>
        <dbReference type="Proteomes" id="UP000265520"/>
    </source>
</evidence>
<dbReference type="EMBL" id="LXQA010246888">
    <property type="protein sequence ID" value="MCI37650.1"/>
    <property type="molecule type" value="Genomic_DNA"/>
</dbReference>
<keyword evidence="1" id="KW-0472">Membrane</keyword>